<feature type="region of interest" description="Disordered" evidence="8">
    <location>
        <begin position="316"/>
        <end position="356"/>
    </location>
</feature>
<dbReference type="InterPro" id="IPR001471">
    <property type="entry name" value="AP2/ERF_dom"/>
</dbReference>
<dbReference type="Gene3D" id="3.30.730.10">
    <property type="entry name" value="AP2/ERF domain"/>
    <property type="match status" value="1"/>
</dbReference>
<evidence type="ECO:0000313" key="10">
    <source>
        <dbReference type="EMBL" id="KGN59493.1"/>
    </source>
</evidence>
<dbReference type="PANTHER" id="PTHR32467">
    <property type="entry name" value="AP2-LIKE ETHYLENE-RESPONSIVE TRANSCRIPTION FACTOR"/>
    <property type="match status" value="1"/>
</dbReference>
<organism evidence="10 11">
    <name type="scientific">Cucumis sativus</name>
    <name type="common">Cucumber</name>
    <dbReference type="NCBI Taxonomy" id="3659"/>
    <lineage>
        <taxon>Eukaryota</taxon>
        <taxon>Viridiplantae</taxon>
        <taxon>Streptophyta</taxon>
        <taxon>Embryophyta</taxon>
        <taxon>Tracheophyta</taxon>
        <taxon>Spermatophyta</taxon>
        <taxon>Magnoliopsida</taxon>
        <taxon>eudicotyledons</taxon>
        <taxon>Gunneridae</taxon>
        <taxon>Pentapetalae</taxon>
        <taxon>rosids</taxon>
        <taxon>fabids</taxon>
        <taxon>Cucurbitales</taxon>
        <taxon>Cucurbitaceae</taxon>
        <taxon>Benincaseae</taxon>
        <taxon>Cucumis</taxon>
    </lineage>
</organism>
<feature type="region of interest" description="Disordered" evidence="8">
    <location>
        <begin position="1"/>
        <end position="23"/>
    </location>
</feature>
<evidence type="ECO:0000256" key="7">
    <source>
        <dbReference type="ARBA" id="ARBA00037973"/>
    </source>
</evidence>
<sequence length="432" mass="47457">MASSSSDPGFKHEPGACSTAAAGRGTAESSEVVMANDQLLLYRGLKKAKKERGCTAKERISKMPPCAAGKRSSIYRGVTRHRWTGRYEAHLWDKSTWNQNQNKKGKQVYLGAYDEEEAAARAYDLAALKYWGPGTLINFPVTDYTRDLEEMQNVSREEYLASLRRKSSGFSRGISKYRGLSSRWDPSFGRMPGPDYVSSINYGAGDDQATESEFVHNFCIERKIDLTSHIKWWGPNKSRTASAGSKSSEEDKNSCVGEVGSELKALGQTTRPTEPYEMPCLGASGVKKAASKVSALSILSRSAAYKSLQEKALKLQETNNENDENENKNTVNKIDHGKVVETPTTSHGGGDPSERYGVTFGTSGGLPLQRNMFPLTPFLTAPLLSSYNTVEPLGDPIHWTSLVSVLPTGLSRTAEVTKTETSSTYTLFRPEE</sequence>
<dbReference type="GO" id="GO:0005634">
    <property type="term" value="C:nucleus"/>
    <property type="evidence" value="ECO:0007669"/>
    <property type="project" value="UniProtKB-SubCell"/>
</dbReference>
<dbReference type="FunFam" id="3.30.730.10:FF:000004">
    <property type="entry name" value="AP2-like ethylene-responsive transcription factor"/>
    <property type="match status" value="1"/>
</dbReference>
<keyword evidence="5" id="KW-0804">Transcription</keyword>
<evidence type="ECO:0000256" key="5">
    <source>
        <dbReference type="ARBA" id="ARBA00023163"/>
    </source>
</evidence>
<dbReference type="InterPro" id="IPR016177">
    <property type="entry name" value="DNA-bd_dom_sf"/>
</dbReference>
<comment type="similarity">
    <text evidence="7">Belongs to the AP2/ERF transcription factor family. AP2 subfamily.</text>
</comment>
<dbReference type="OrthoDB" id="207175at2759"/>
<dbReference type="AlphaFoldDB" id="A0A0A0LCL8"/>
<dbReference type="SMART" id="SM00380">
    <property type="entry name" value="AP2"/>
    <property type="match status" value="1"/>
</dbReference>
<reference evidence="10 11" key="1">
    <citation type="journal article" date="2009" name="Nat. Genet.">
        <title>The genome of the cucumber, Cucumis sativus L.</title>
        <authorList>
            <person name="Huang S."/>
            <person name="Li R."/>
            <person name="Zhang Z."/>
            <person name="Li L."/>
            <person name="Gu X."/>
            <person name="Fan W."/>
            <person name="Lucas W.J."/>
            <person name="Wang X."/>
            <person name="Xie B."/>
            <person name="Ni P."/>
            <person name="Ren Y."/>
            <person name="Zhu H."/>
            <person name="Li J."/>
            <person name="Lin K."/>
            <person name="Jin W."/>
            <person name="Fei Z."/>
            <person name="Li G."/>
            <person name="Staub J."/>
            <person name="Kilian A."/>
            <person name="van der Vossen E.A."/>
            <person name="Wu Y."/>
            <person name="Guo J."/>
            <person name="He J."/>
            <person name="Jia Z."/>
            <person name="Ren Y."/>
            <person name="Tian G."/>
            <person name="Lu Y."/>
            <person name="Ruan J."/>
            <person name="Qian W."/>
            <person name="Wang M."/>
            <person name="Huang Q."/>
            <person name="Li B."/>
            <person name="Xuan Z."/>
            <person name="Cao J."/>
            <person name="Asan"/>
            <person name="Wu Z."/>
            <person name="Zhang J."/>
            <person name="Cai Q."/>
            <person name="Bai Y."/>
            <person name="Zhao B."/>
            <person name="Han Y."/>
            <person name="Li Y."/>
            <person name="Li X."/>
            <person name="Wang S."/>
            <person name="Shi Q."/>
            <person name="Liu S."/>
            <person name="Cho W.K."/>
            <person name="Kim J.Y."/>
            <person name="Xu Y."/>
            <person name="Heller-Uszynska K."/>
            <person name="Miao H."/>
            <person name="Cheng Z."/>
            <person name="Zhang S."/>
            <person name="Wu J."/>
            <person name="Yang Y."/>
            <person name="Kang H."/>
            <person name="Li M."/>
            <person name="Liang H."/>
            <person name="Ren X."/>
            <person name="Shi Z."/>
            <person name="Wen M."/>
            <person name="Jian M."/>
            <person name="Yang H."/>
            <person name="Zhang G."/>
            <person name="Yang Z."/>
            <person name="Chen R."/>
            <person name="Liu S."/>
            <person name="Li J."/>
            <person name="Ma L."/>
            <person name="Liu H."/>
            <person name="Zhou Y."/>
            <person name="Zhao J."/>
            <person name="Fang X."/>
            <person name="Li G."/>
            <person name="Fang L."/>
            <person name="Li Y."/>
            <person name="Liu D."/>
            <person name="Zheng H."/>
            <person name="Zhang Y."/>
            <person name="Qin N."/>
            <person name="Li Z."/>
            <person name="Yang G."/>
            <person name="Yang S."/>
            <person name="Bolund L."/>
            <person name="Kristiansen K."/>
            <person name="Zheng H."/>
            <person name="Li S."/>
            <person name="Zhang X."/>
            <person name="Yang H."/>
            <person name="Wang J."/>
            <person name="Sun R."/>
            <person name="Zhang B."/>
            <person name="Jiang S."/>
            <person name="Wang J."/>
            <person name="Du Y."/>
            <person name="Li S."/>
        </authorList>
    </citation>
    <scope>NUCLEOTIDE SEQUENCE [LARGE SCALE GENOMIC DNA]</scope>
    <source>
        <strain evidence="11">cv. 9930</strain>
    </source>
</reference>
<name>A0A0A0LCL8_CUCSA</name>
<evidence type="ECO:0000313" key="11">
    <source>
        <dbReference type="Proteomes" id="UP000029981"/>
    </source>
</evidence>
<keyword evidence="11" id="KW-1185">Reference proteome</keyword>
<dbReference type="Gramene" id="KGN59493">
    <property type="protein sequence ID" value="KGN59493"/>
    <property type="gene ID" value="Csa_3G822440"/>
</dbReference>
<feature type="domain" description="AP2/ERF" evidence="9">
    <location>
        <begin position="74"/>
        <end position="140"/>
    </location>
</feature>
<dbReference type="InterPro" id="IPR036955">
    <property type="entry name" value="AP2/ERF_dom_sf"/>
</dbReference>
<comment type="subcellular location">
    <subcellularLocation>
        <location evidence="1">Nucleus</location>
    </subcellularLocation>
</comment>
<dbReference type="Pfam" id="PF00847">
    <property type="entry name" value="AP2"/>
    <property type="match status" value="1"/>
</dbReference>
<evidence type="ECO:0000256" key="8">
    <source>
        <dbReference type="SAM" id="MobiDB-lite"/>
    </source>
</evidence>
<dbReference type="SMR" id="A0A0A0LCL8"/>
<evidence type="ECO:0000256" key="2">
    <source>
        <dbReference type="ARBA" id="ARBA00023015"/>
    </source>
</evidence>
<dbReference type="STRING" id="3659.A0A0A0LCL8"/>
<evidence type="ECO:0000256" key="3">
    <source>
        <dbReference type="ARBA" id="ARBA00023125"/>
    </source>
</evidence>
<reference evidence="10 11" key="3">
    <citation type="journal article" date="2010" name="BMC Genomics">
        <title>Transcriptome sequencing and comparative analysis of cucumber flowers with different sex types.</title>
        <authorList>
            <person name="Guo S."/>
            <person name="Zheng Y."/>
            <person name="Joung J.G."/>
            <person name="Liu S."/>
            <person name="Zhang Z."/>
            <person name="Crasta O.R."/>
            <person name="Sobral B.W."/>
            <person name="Xu Y."/>
            <person name="Huang S."/>
            <person name="Fei Z."/>
        </authorList>
    </citation>
    <scope>NUCLEOTIDE SEQUENCE [LARGE SCALE GENOMIC DNA]</scope>
    <source>
        <strain evidence="11">cv. 9930</strain>
    </source>
</reference>
<dbReference type="EMBL" id="CM002924">
    <property type="protein sequence ID" value="KGN59493.1"/>
    <property type="molecule type" value="Genomic_DNA"/>
</dbReference>
<gene>
    <name evidence="10" type="ORF">Csa_3G822440</name>
</gene>
<keyword evidence="6" id="KW-0539">Nucleus</keyword>
<evidence type="ECO:0000256" key="1">
    <source>
        <dbReference type="ARBA" id="ARBA00004123"/>
    </source>
</evidence>
<evidence type="ECO:0000259" key="9">
    <source>
        <dbReference type="PROSITE" id="PS51032"/>
    </source>
</evidence>
<dbReference type="PROSITE" id="PS51032">
    <property type="entry name" value="AP2_ERF"/>
    <property type="match status" value="1"/>
</dbReference>
<keyword evidence="2" id="KW-0805">Transcription regulation</keyword>
<protein>
    <recommendedName>
        <fullName evidence="9">AP2/ERF domain-containing protein</fullName>
    </recommendedName>
</protein>
<dbReference type="OMA" id="TINKMDH"/>
<evidence type="ECO:0000256" key="6">
    <source>
        <dbReference type="ARBA" id="ARBA00023242"/>
    </source>
</evidence>
<reference evidence="10 11" key="4">
    <citation type="journal article" date="2011" name="BMC Genomics">
        <title>RNA-Seq improves annotation of protein-coding genes in the cucumber genome.</title>
        <authorList>
            <person name="Li Z."/>
            <person name="Zhang Z."/>
            <person name="Yan P."/>
            <person name="Huang S."/>
            <person name="Fei Z."/>
            <person name="Lin K."/>
        </authorList>
    </citation>
    <scope>NUCLEOTIDE SEQUENCE [LARGE SCALE GENOMIC DNA]</scope>
    <source>
        <strain evidence="11">cv. 9930</strain>
    </source>
</reference>
<dbReference type="eggNOG" id="ENOG502QR8V">
    <property type="taxonomic scope" value="Eukaryota"/>
</dbReference>
<dbReference type="Proteomes" id="UP000029981">
    <property type="component" value="Chromosome 3"/>
</dbReference>
<feature type="compositionally biased region" description="Polar residues" evidence="8">
    <location>
        <begin position="237"/>
        <end position="246"/>
    </location>
</feature>
<dbReference type="KEGG" id="csv:101206434"/>
<keyword evidence="3" id="KW-0238">DNA-binding</keyword>
<dbReference type="PANTHER" id="PTHR32467:SF32">
    <property type="entry name" value="AP2-LIKE ETHYLENE-RESPONSIVE TRANSCRIPTION FACTOR SMOS1"/>
    <property type="match status" value="1"/>
</dbReference>
<proteinExistence type="inferred from homology"/>
<accession>A0A0A0LCL8</accession>
<feature type="region of interest" description="Disordered" evidence="8">
    <location>
        <begin position="237"/>
        <end position="256"/>
    </location>
</feature>
<keyword evidence="4" id="KW-0010">Activator</keyword>
<reference evidence="10 11" key="2">
    <citation type="journal article" date="2009" name="PLoS ONE">
        <title>An integrated genetic and cytogenetic map of the cucumber genome.</title>
        <authorList>
            <person name="Ren Y."/>
            <person name="Zhang Z."/>
            <person name="Liu J."/>
            <person name="Staub J.E."/>
            <person name="Han Y."/>
            <person name="Cheng Z."/>
            <person name="Li X."/>
            <person name="Lu J."/>
            <person name="Miao H."/>
            <person name="Kang H."/>
            <person name="Xie B."/>
            <person name="Gu X."/>
            <person name="Wang X."/>
            <person name="Du Y."/>
            <person name="Jin W."/>
            <person name="Huang S."/>
        </authorList>
    </citation>
    <scope>NUCLEOTIDE SEQUENCE [LARGE SCALE GENOMIC DNA]</scope>
    <source>
        <strain evidence="11">cv. 9930</strain>
    </source>
</reference>
<dbReference type="PRINTS" id="PR00367">
    <property type="entry name" value="ETHRSPELEMNT"/>
</dbReference>
<dbReference type="GO" id="GO:0003700">
    <property type="term" value="F:DNA-binding transcription factor activity"/>
    <property type="evidence" value="ECO:0007669"/>
    <property type="project" value="InterPro"/>
</dbReference>
<dbReference type="SUPFAM" id="SSF54171">
    <property type="entry name" value="DNA-binding domain"/>
    <property type="match status" value="1"/>
</dbReference>
<evidence type="ECO:0000256" key="4">
    <source>
        <dbReference type="ARBA" id="ARBA00023159"/>
    </source>
</evidence>
<dbReference type="GO" id="GO:0003677">
    <property type="term" value="F:DNA binding"/>
    <property type="evidence" value="ECO:0007669"/>
    <property type="project" value="UniProtKB-KW"/>
</dbReference>